<keyword evidence="5" id="KW-1185">Reference proteome</keyword>
<dbReference type="InterPro" id="IPR011006">
    <property type="entry name" value="CheY-like_superfamily"/>
</dbReference>
<evidence type="ECO:0008006" key="6">
    <source>
        <dbReference type="Google" id="ProtNLM"/>
    </source>
</evidence>
<reference evidence="4 5" key="1">
    <citation type="submission" date="2017-01" db="EMBL/GenBank/DDBJ databases">
        <title>Genome Sequencing of a Marine Spirillum, Oceanospirillum multiglobuliferum ATCC 33336, from Japan.</title>
        <authorList>
            <person name="Carney J.G."/>
            <person name="Trachtenberg A.M."/>
            <person name="Rheaume B.A."/>
            <person name="Linnane J.D."/>
            <person name="Pitts N.L."/>
            <person name="Mykles D.L."/>
            <person name="Maclea K.S."/>
        </authorList>
    </citation>
    <scope>NUCLEOTIDE SEQUENCE [LARGE SCALE GENOMIC DNA]</scope>
    <source>
        <strain evidence="4 5">ATCC 33336</strain>
    </source>
</reference>
<protein>
    <recommendedName>
        <fullName evidence="6">Phosphodiesterase</fullName>
    </recommendedName>
</protein>
<dbReference type="InterPro" id="IPR037522">
    <property type="entry name" value="HD_GYP_dom"/>
</dbReference>
<dbReference type="RefSeq" id="WP_078745554.1">
    <property type="nucleotide sequence ID" value="NZ_FUXG01000012.1"/>
</dbReference>
<feature type="domain" description="Response regulatory" evidence="2">
    <location>
        <begin position="19"/>
        <end position="143"/>
    </location>
</feature>
<evidence type="ECO:0000259" key="3">
    <source>
        <dbReference type="PROSITE" id="PS51832"/>
    </source>
</evidence>
<name>A0A1T4QNX0_9GAMM</name>
<organism evidence="4 5">
    <name type="scientific">Oceanospirillum multiglobuliferum</name>
    <dbReference type="NCBI Taxonomy" id="64969"/>
    <lineage>
        <taxon>Bacteria</taxon>
        <taxon>Pseudomonadati</taxon>
        <taxon>Pseudomonadota</taxon>
        <taxon>Gammaproteobacteria</taxon>
        <taxon>Oceanospirillales</taxon>
        <taxon>Oceanospirillaceae</taxon>
        <taxon>Oceanospirillum</taxon>
    </lineage>
</organism>
<dbReference type="GO" id="GO:0000160">
    <property type="term" value="P:phosphorelay signal transduction system"/>
    <property type="evidence" value="ECO:0007669"/>
    <property type="project" value="InterPro"/>
</dbReference>
<dbReference type="InterPro" id="IPR021800">
    <property type="entry name" value="DUF3369"/>
</dbReference>
<proteinExistence type="predicted"/>
<dbReference type="CDD" id="cd00077">
    <property type="entry name" value="HDc"/>
    <property type="match status" value="1"/>
</dbReference>
<accession>A0A1T4QNX0</accession>
<dbReference type="SMART" id="SM00471">
    <property type="entry name" value="HDc"/>
    <property type="match status" value="1"/>
</dbReference>
<dbReference type="SMART" id="SM00448">
    <property type="entry name" value="REC"/>
    <property type="match status" value="1"/>
</dbReference>
<evidence type="ECO:0000259" key="2">
    <source>
        <dbReference type="PROSITE" id="PS50110"/>
    </source>
</evidence>
<dbReference type="PANTHER" id="PTHR45228:SF9">
    <property type="entry name" value="3'3'-CGAMP-SPECIFIC PHOSPHODIESTERASE 2"/>
    <property type="match status" value="1"/>
</dbReference>
<dbReference type="SUPFAM" id="SSF52172">
    <property type="entry name" value="CheY-like"/>
    <property type="match status" value="1"/>
</dbReference>
<dbReference type="Proteomes" id="UP000191418">
    <property type="component" value="Unassembled WGS sequence"/>
</dbReference>
<dbReference type="Pfam" id="PF11849">
    <property type="entry name" value="DUF3369"/>
    <property type="match status" value="1"/>
</dbReference>
<evidence type="ECO:0000256" key="1">
    <source>
        <dbReference type="PROSITE-ProRule" id="PRU00169"/>
    </source>
</evidence>
<dbReference type="GO" id="GO:0008081">
    <property type="term" value="F:phosphoric diester hydrolase activity"/>
    <property type="evidence" value="ECO:0007669"/>
    <property type="project" value="UniProtKB-ARBA"/>
</dbReference>
<evidence type="ECO:0000313" key="5">
    <source>
        <dbReference type="Proteomes" id="UP000191418"/>
    </source>
</evidence>
<sequence length="511" mass="57680">MLFKQEDAVIIEDQLPPWKILIVDDEPDIHTVTKMSLRKFRLNDRGLEFLHAYSGTEAKQIMAEHHDIAVIFLDVVMETDDAGLQVAKHVREDLGNQFTRIVLRTGQPGQAPESRVIVEYDINDYKEKTELDNNKLFTTTYAALRAYRDIELVDEARRYQIRSRKGLERVLHASASLFEQRSLKEFASGLLLQIASLLHISEDSALLQMDGLSGLQGRNSDDLDILASTGSLQGCVEMPAEVVQRIHTVMQSQKSQVIDGSFIGYFPSKQDKVTLLYIKGVNHIDELDQQLLDIFSTNVSIAFENLLLDKEIEDTQAELIHRLGDVVENRSKEAANHVVRMAEFSYILGKAYGLSESEALLLKKASPMHDLGKIGIPDSVLLKAGKLEGEEWEVMKSHARLGAEMLAGSTRPLLHTAAIIAEQHHERFDGTGYPKALSGKDIHVYARIVAIADVFDALIHKRCYKEPWPLEKVLTLMEEEKGRHFDPELVDLFLANLDQINAIRAQYPDTY</sequence>
<feature type="modified residue" description="4-aspartylphosphate" evidence="1">
    <location>
        <position position="74"/>
    </location>
</feature>
<dbReference type="InterPro" id="IPR052020">
    <property type="entry name" value="Cyclic_di-GMP/3'3'-cGAMP_PDE"/>
</dbReference>
<comment type="caution">
    <text evidence="4">The sequence shown here is derived from an EMBL/GenBank/DDBJ whole genome shotgun (WGS) entry which is preliminary data.</text>
</comment>
<evidence type="ECO:0000313" key="4">
    <source>
        <dbReference type="EMBL" id="OPX56464.1"/>
    </source>
</evidence>
<dbReference type="InterPro" id="IPR003607">
    <property type="entry name" value="HD/PDEase_dom"/>
</dbReference>
<keyword evidence="1" id="KW-0597">Phosphoprotein</keyword>
<dbReference type="PANTHER" id="PTHR45228">
    <property type="entry name" value="CYCLIC DI-GMP PHOSPHODIESTERASE TM_0186-RELATED"/>
    <property type="match status" value="1"/>
</dbReference>
<dbReference type="Gene3D" id="3.40.50.2300">
    <property type="match status" value="1"/>
</dbReference>
<dbReference type="EMBL" id="MTSM01000003">
    <property type="protein sequence ID" value="OPX56464.1"/>
    <property type="molecule type" value="Genomic_DNA"/>
</dbReference>
<dbReference type="Pfam" id="PF13487">
    <property type="entry name" value="HD_5"/>
    <property type="match status" value="1"/>
</dbReference>
<feature type="domain" description="HD-GYP" evidence="3">
    <location>
        <begin position="312"/>
        <end position="509"/>
    </location>
</feature>
<dbReference type="Pfam" id="PF00072">
    <property type="entry name" value="Response_reg"/>
    <property type="match status" value="1"/>
</dbReference>
<dbReference type="PROSITE" id="PS50110">
    <property type="entry name" value="RESPONSE_REGULATORY"/>
    <property type="match status" value="1"/>
</dbReference>
<dbReference type="STRING" id="64969.SAMN02745127_01963"/>
<dbReference type="PROSITE" id="PS51832">
    <property type="entry name" value="HD_GYP"/>
    <property type="match status" value="1"/>
</dbReference>
<dbReference type="SUPFAM" id="SSF109604">
    <property type="entry name" value="HD-domain/PDEase-like"/>
    <property type="match status" value="1"/>
</dbReference>
<dbReference type="OrthoDB" id="9816273at2"/>
<gene>
    <name evidence="4" type="ORF">BTE48_03285</name>
</gene>
<dbReference type="InterPro" id="IPR001789">
    <property type="entry name" value="Sig_transdc_resp-reg_receiver"/>
</dbReference>
<dbReference type="AlphaFoldDB" id="A0A1T4QNX0"/>
<dbReference type="Gene3D" id="1.10.3210.10">
    <property type="entry name" value="Hypothetical protein af1432"/>
    <property type="match status" value="1"/>
</dbReference>